<feature type="coiled-coil region" evidence="6">
    <location>
        <begin position="1227"/>
        <end position="1254"/>
    </location>
</feature>
<feature type="transmembrane region" description="Helical" evidence="8">
    <location>
        <begin position="332"/>
        <end position="351"/>
    </location>
</feature>
<dbReference type="Pfam" id="PF12166">
    <property type="entry name" value="Piezo_cap"/>
    <property type="match status" value="1"/>
</dbReference>
<feature type="transmembrane region" description="Helical" evidence="8">
    <location>
        <begin position="46"/>
        <end position="70"/>
    </location>
</feature>
<evidence type="ECO:0000256" key="5">
    <source>
        <dbReference type="ARBA" id="ARBA00023136"/>
    </source>
</evidence>
<dbReference type="GO" id="GO:0042391">
    <property type="term" value="P:regulation of membrane potential"/>
    <property type="evidence" value="ECO:0007669"/>
    <property type="project" value="TreeGrafter"/>
</dbReference>
<feature type="transmembrane region" description="Helical" evidence="8">
    <location>
        <begin position="1474"/>
        <end position="1495"/>
    </location>
</feature>
<dbReference type="InterPro" id="IPR056770">
    <property type="entry name" value="Piezo_THU9_anchor"/>
</dbReference>
<comment type="subcellular location">
    <subcellularLocation>
        <location evidence="1">Membrane</location>
        <topology evidence="1">Multi-pass membrane protein</topology>
    </subcellularLocation>
</comment>
<feature type="transmembrane region" description="Helical" evidence="8">
    <location>
        <begin position="231"/>
        <end position="250"/>
    </location>
</feature>
<dbReference type="PANTHER" id="PTHR13167">
    <property type="entry name" value="PIEZO-TYPE MECHANOSENSITIVE ION CHANNEL COMPONENT"/>
    <property type="match status" value="1"/>
</dbReference>
<dbReference type="GO" id="GO:0005261">
    <property type="term" value="F:monoatomic cation channel activity"/>
    <property type="evidence" value="ECO:0007669"/>
    <property type="project" value="TreeGrafter"/>
</dbReference>
<feature type="transmembrane region" description="Helical" evidence="8">
    <location>
        <begin position="422"/>
        <end position="441"/>
    </location>
</feature>
<feature type="transmembrane region" description="Helical" evidence="8">
    <location>
        <begin position="397"/>
        <end position="416"/>
    </location>
</feature>
<dbReference type="Pfam" id="PF24874">
    <property type="entry name" value="Piezo_THU9_anchor"/>
    <property type="match status" value="2"/>
</dbReference>
<evidence type="ECO:0000256" key="3">
    <source>
        <dbReference type="ARBA" id="ARBA00022692"/>
    </source>
</evidence>
<feature type="domain" description="Piezo non-specific cation channel cap" evidence="9">
    <location>
        <begin position="1960"/>
        <end position="2222"/>
    </location>
</feature>
<feature type="transmembrane region" description="Helical" evidence="8">
    <location>
        <begin position="684"/>
        <end position="708"/>
    </location>
</feature>
<protein>
    <recommendedName>
        <fullName evidence="14">Piezo-type mechanosensitive ion channel component</fullName>
    </recommendedName>
</protein>
<keyword evidence="4 8" id="KW-1133">Transmembrane helix</keyword>
<evidence type="ECO:0000259" key="11">
    <source>
        <dbReference type="Pfam" id="PF24874"/>
    </source>
</evidence>
<feature type="transmembrane region" description="Helical" evidence="8">
    <location>
        <begin position="905"/>
        <end position="926"/>
    </location>
</feature>
<evidence type="ECO:0000256" key="8">
    <source>
        <dbReference type="SAM" id="Phobius"/>
    </source>
</evidence>
<evidence type="ECO:0000256" key="2">
    <source>
        <dbReference type="ARBA" id="ARBA00007821"/>
    </source>
</evidence>
<feature type="transmembrane region" description="Helical" evidence="8">
    <location>
        <begin position="1786"/>
        <end position="1802"/>
    </location>
</feature>
<feature type="transmembrane region" description="Helical" evidence="8">
    <location>
        <begin position="1615"/>
        <end position="1635"/>
    </location>
</feature>
<dbReference type="EMBL" id="CAJZBQ010000010">
    <property type="protein sequence ID" value="CAG9313414.1"/>
    <property type="molecule type" value="Genomic_DNA"/>
</dbReference>
<dbReference type="InterPro" id="IPR056768">
    <property type="entry name" value="THU_Piezo"/>
</dbReference>
<feature type="transmembrane region" description="Helical" evidence="8">
    <location>
        <begin position="1893"/>
        <end position="1917"/>
    </location>
</feature>
<feature type="transmembrane region" description="Helical" evidence="8">
    <location>
        <begin position="103"/>
        <end position="121"/>
    </location>
</feature>
<dbReference type="InterPro" id="IPR031334">
    <property type="entry name" value="Piezo_cap_dom"/>
</dbReference>
<organism evidence="12 13">
    <name type="scientific">Blepharisma stoltei</name>
    <dbReference type="NCBI Taxonomy" id="1481888"/>
    <lineage>
        <taxon>Eukaryota</taxon>
        <taxon>Sar</taxon>
        <taxon>Alveolata</taxon>
        <taxon>Ciliophora</taxon>
        <taxon>Postciliodesmatophora</taxon>
        <taxon>Heterotrichea</taxon>
        <taxon>Heterotrichida</taxon>
        <taxon>Blepharismidae</taxon>
        <taxon>Blepharisma</taxon>
    </lineage>
</organism>
<feature type="domain" description="Piezo transmembrane helical unit" evidence="10">
    <location>
        <begin position="1376"/>
        <end position="1501"/>
    </location>
</feature>
<dbReference type="GO" id="GO:0050982">
    <property type="term" value="P:detection of mechanical stimulus"/>
    <property type="evidence" value="ECO:0007669"/>
    <property type="project" value="TreeGrafter"/>
</dbReference>
<sequence length="2230" mass="264232">MLQEIFCTLLLLCGSFYATCFSGVYIAFALYIWVSLILGYNAPKAIFKFLMLISLLVILLKSSLIFVIYYKEFNIIQVNENTFLTRGLFLDEAAMELWLFKNFGFDIFALIISIIGSKYGYHSKFSRKLGLYGFRYQVMQIFEWVGLALLCVECVIYFSVISFIYSLLAITIGINLRYKSNTAGKIICILVSSFSLIQIIFSYLYKVILHQWIGDDIVWGLGLITWDQKMLTVYVTAFALQWLYTYLGFVKMNKFQMKKMMRAPLILVNDGIISQSHGSAFLDYTWKETGLHLIARLFAILWTIYFKNVLSMTIMIPLFLSIIISHKKIILALYRVILIPLLFGGFSFSYVKNLYMNDNSYLRKGEIAFLIITLMCFIILVRLEYRKHRKKFRPSRLSFLLKWWYSISLLCILLVGLSQVDIAHGLIVLSYFVFLMMDALIPKYWIYLTVYSMGYLFLIKTLNVFPEILMSSFVSSTTDASTIGILTEEFNRTIYWNEVLMWALVIFQGIQLWINKTRQKLLYRTRLFTQSLNDQKKHALYVWYKGVELWFIFVLIFAFILMSAKNFINFVRFILACVLVIDHLKKPVKYYTKDFTGVLYITFVFKILSGIILIGRYLYQYFPLFSLPTTNSLFIGIEIYDTTDLYTTAILDSCLYIASRYSYRLLKVQKAKVIHYLFDYSKYYKYWVIFESHHFFLLLVIFVLSVYWKLSLSMFLYLFIAIIYFISICIYFNNVTDRDYEVELRYRRRLWRALFTITISSFIVSYINVLLEPTFFQPDINLYLEWTFFIIGFTKTTNWSILDNYGYFIICIFLIMEKHCLEYLTPKTEEEHLLKAKEQELAEEGVKKKVNAVFIVTLNLIIIISESVIPMMLLFIAFDKLTIISGIYLLTLFFISAFSKDNQKLVFCMTLSIMVLVQYILILSNINKKNSPQTPPSIVQFDEPWYLKQDWITMDDPFFLNLGSDISQLHSILLDQICILLCMLHFILLVTYKSDRKLYDSNLQQNQENNEKSEKLEDSEKYEKLKKPEDSHENEGNTLQKTWGFIKRQVYKFSRYLFLFFVLLFTSQSLGLISLIYCIFALLFILKEIDLIESIENLKKYIKLLAYFLLFVLLDLIVQFVFQMPFKIFQEYGENNLFQVVGVLKLWRAGSNSFDPSHRAWTYINLKISVFAVICLIYRMIKSEEFNKYFDEQLKEQNSQSKELGILKAKKFNDDRIDRFKDYERSRFTFKNELNELEKHLEMLRLKDKELGQKKGKDYKEFLNTPKLIPKSTDEKQDKPLKVHIDNLLIRLVDPILFKDYLQEIEKRDKVQPPNLELTNLDEEINRRVYKRSKTEMHQPIIGEIKLFEENNPAIKDYRLILGDYLRLLFMYIPSSNTQNLVFILCFINHYNYASLESVILPLSVVGYAMFEYPRPPPLYFKTLQYYCSGVFLIKYCIQLEIWPYITQNKFPKEYHDPFKTGFNLASNTHSENLFYYTIWDTLLMIMILFHLYYLRRVGLFSQSEYDIETFEQAKDRKEKEKSLSRNTLENLVMEPQDSFLEPHPSCIKRFFKTIERFFARLIPSNKEEKPGKDFYFPIIFTQLVILIYIFFTFTKMEGYSQDISQSIRANQFQGRMVIALIVQFSLILLDRYLYVRKTSQALKENLEASEDSDKESLDPEDPFFQKSRSATVFPTDSATHRTELKKRLSFLTREQLDSDDELEDFERSLDEPQQPTSVEKRHRRKWNKDLLLKVLLHFLIMLLVHVLVFWYFPISGTYSLTGKVYCPDNNSANCNDFQVNDFIEWFYIIYAVYFMIVSLQIRHGLPTFRKVSFPLMRSTNIWSYRMFKTYLALPFLFELRTLMDWTFTKTTLDIYQWFKFEDIYNQLYITQCVYKWYEVPQKDQPIHWTWKVFNGAFVIIVICLVILAPLIIFSTLNPIVESNQVRYMNMEISINTDDRTYLLYNTKTLDESHFITEEEWTSYEFNDVKEVQSSDIDRMQIISLPLFQETYWQITPPSKERLCKSLNDTANYQGSSIEMTLVFYRRYPYGQTRVSQTIRAPLFRKTRIFYDMICNEAYNATEFTYDNFYGKIIRLPSAGTFITPEPIAVKGFTSDLIIRLHTYKADLSYWEVGSTGQDFKTIGLKFFMISDHYSPATFNFSVLTFYISVVYLVARFLRYFVTGGSKNIYVTDMKNAGPLITLCSGIYVSRMRGDLIREEELYYELIDILRSPELVRMMTGKLSIKLKKD</sequence>
<feature type="transmembrane region" description="Helical" evidence="8">
    <location>
        <begin position="972"/>
        <end position="992"/>
    </location>
</feature>
<feature type="transmembrane region" description="Helical" evidence="8">
    <location>
        <begin position="186"/>
        <end position="205"/>
    </location>
</feature>
<feature type="transmembrane region" description="Helical" evidence="8">
    <location>
        <begin position="141"/>
        <end position="174"/>
    </location>
</feature>
<keyword evidence="3 8" id="KW-0812">Transmembrane</keyword>
<feature type="transmembrane region" description="Helical" evidence="8">
    <location>
        <begin position="262"/>
        <end position="282"/>
    </location>
</feature>
<feature type="compositionally biased region" description="Basic and acidic residues" evidence="7">
    <location>
        <begin position="1009"/>
        <end position="1035"/>
    </location>
</feature>
<feature type="transmembrane region" description="Helical" evidence="8">
    <location>
        <begin position="1575"/>
        <end position="1595"/>
    </location>
</feature>
<feature type="transmembrane region" description="Helical" evidence="8">
    <location>
        <begin position="714"/>
        <end position="732"/>
    </location>
</feature>
<evidence type="ECO:0000259" key="9">
    <source>
        <dbReference type="Pfam" id="PF12166"/>
    </source>
</evidence>
<feature type="transmembrane region" description="Helical" evidence="8">
    <location>
        <begin position="881"/>
        <end position="898"/>
    </location>
</feature>
<feature type="transmembrane region" description="Helical" evidence="8">
    <location>
        <begin position="852"/>
        <end position="875"/>
    </location>
</feature>
<evidence type="ECO:0008006" key="14">
    <source>
        <dbReference type="Google" id="ProtNLM"/>
    </source>
</evidence>
<feature type="transmembrane region" description="Helical" evidence="8">
    <location>
        <begin position="2139"/>
        <end position="2158"/>
    </location>
</feature>
<feature type="transmembrane region" description="Helical" evidence="8">
    <location>
        <begin position="7"/>
        <end position="34"/>
    </location>
</feature>
<keyword evidence="5 8" id="KW-0472">Membrane</keyword>
<evidence type="ECO:0000259" key="10">
    <source>
        <dbReference type="Pfam" id="PF23188"/>
    </source>
</evidence>
<dbReference type="GO" id="GO:0016020">
    <property type="term" value="C:membrane"/>
    <property type="evidence" value="ECO:0007669"/>
    <property type="project" value="UniProtKB-SubCell"/>
</dbReference>
<evidence type="ECO:0000313" key="12">
    <source>
        <dbReference type="EMBL" id="CAG9313414.1"/>
    </source>
</evidence>
<feature type="region of interest" description="Disordered" evidence="7">
    <location>
        <begin position="1003"/>
        <end position="1036"/>
    </location>
</feature>
<evidence type="ECO:0000313" key="13">
    <source>
        <dbReference type="Proteomes" id="UP001162131"/>
    </source>
</evidence>
<dbReference type="Proteomes" id="UP001162131">
    <property type="component" value="Unassembled WGS sequence"/>
</dbReference>
<feature type="transmembrane region" description="Helical" evidence="8">
    <location>
        <begin position="294"/>
        <end position="320"/>
    </location>
</feature>
<feature type="domain" description="Piezo THU9 and anchor" evidence="11">
    <location>
        <begin position="1729"/>
        <end position="1915"/>
    </location>
</feature>
<feature type="domain" description="Piezo THU9 and anchor" evidence="11">
    <location>
        <begin position="1573"/>
        <end position="1641"/>
    </location>
</feature>
<keyword evidence="6" id="KW-0175">Coiled coil</keyword>
<comment type="caution">
    <text evidence="12">The sequence shown here is derived from an EMBL/GenBank/DDBJ whole genome shotgun (WGS) entry which is preliminary data.</text>
</comment>
<dbReference type="PANTHER" id="PTHR13167:SF25">
    <property type="entry name" value="PIEZO-TYPE MECHANOSENSITIVE ION CHANNEL COMPONENT"/>
    <property type="match status" value="1"/>
</dbReference>
<feature type="transmembrane region" description="Helical" evidence="8">
    <location>
        <begin position="542"/>
        <end position="561"/>
    </location>
</feature>
<keyword evidence="13" id="KW-1185">Reference proteome</keyword>
<dbReference type="Pfam" id="PF23188">
    <property type="entry name" value="THU_Piezo1"/>
    <property type="match status" value="1"/>
</dbReference>
<evidence type="ECO:0000256" key="1">
    <source>
        <dbReference type="ARBA" id="ARBA00004141"/>
    </source>
</evidence>
<feature type="transmembrane region" description="Helical" evidence="8">
    <location>
        <begin position="1104"/>
        <end position="1122"/>
    </location>
</feature>
<comment type="similarity">
    <text evidence="2">Belongs to the PIEZO (TC 1.A.75) family.</text>
</comment>
<feature type="transmembrane region" description="Helical" evidence="8">
    <location>
        <begin position="1731"/>
        <end position="1753"/>
    </location>
</feature>
<dbReference type="GO" id="GO:0008381">
    <property type="term" value="F:mechanosensitive monoatomic ion channel activity"/>
    <property type="evidence" value="ECO:0007669"/>
    <property type="project" value="InterPro"/>
</dbReference>
<dbReference type="InterPro" id="IPR027272">
    <property type="entry name" value="Piezo"/>
</dbReference>
<feature type="transmembrane region" description="Helical" evidence="8">
    <location>
        <begin position="1056"/>
        <end position="1084"/>
    </location>
</feature>
<feature type="transmembrane region" description="Helical" evidence="8">
    <location>
        <begin position="453"/>
        <end position="474"/>
    </location>
</feature>
<reference evidence="12" key="1">
    <citation type="submission" date="2021-09" db="EMBL/GenBank/DDBJ databases">
        <authorList>
            <consortium name="AG Swart"/>
            <person name="Singh M."/>
            <person name="Singh A."/>
            <person name="Seah K."/>
            <person name="Emmerich C."/>
        </authorList>
    </citation>
    <scope>NUCLEOTIDE SEQUENCE</scope>
    <source>
        <strain evidence="12">ATCC30299</strain>
    </source>
</reference>
<dbReference type="GO" id="GO:0071260">
    <property type="term" value="P:cellular response to mechanical stimulus"/>
    <property type="evidence" value="ECO:0007669"/>
    <property type="project" value="TreeGrafter"/>
</dbReference>
<feature type="transmembrane region" description="Helical" evidence="8">
    <location>
        <begin position="597"/>
        <end position="619"/>
    </location>
</feature>
<feature type="transmembrane region" description="Helical" evidence="8">
    <location>
        <begin position="367"/>
        <end position="385"/>
    </location>
</feature>
<feature type="transmembrane region" description="Helical" evidence="8">
    <location>
        <begin position="753"/>
        <end position="771"/>
    </location>
</feature>
<proteinExistence type="inferred from homology"/>
<evidence type="ECO:0000256" key="4">
    <source>
        <dbReference type="ARBA" id="ARBA00022989"/>
    </source>
</evidence>
<feature type="transmembrane region" description="Helical" evidence="8">
    <location>
        <begin position="494"/>
        <end position="514"/>
    </location>
</feature>
<evidence type="ECO:0000256" key="6">
    <source>
        <dbReference type="SAM" id="Coils"/>
    </source>
</evidence>
<evidence type="ECO:0000256" key="7">
    <source>
        <dbReference type="SAM" id="MobiDB-lite"/>
    </source>
</evidence>
<accession>A0AAU9IEM1</accession>
<gene>
    <name evidence="12" type="ORF">BSTOLATCC_MIC8683</name>
</gene>
<name>A0AAU9IEM1_9CILI</name>